<dbReference type="PANTHER" id="PTHR34297">
    <property type="entry name" value="HYPOTHETICAL CYTOSOLIC PROTEIN-RELATED"/>
    <property type="match status" value="1"/>
</dbReference>
<dbReference type="EMBL" id="LS483476">
    <property type="protein sequence ID" value="SQI56223.1"/>
    <property type="molecule type" value="Genomic_DNA"/>
</dbReference>
<name>A0A2X4VZK9_LEDLE</name>
<reference evidence="2 3" key="1">
    <citation type="submission" date="2018-06" db="EMBL/GenBank/DDBJ databases">
        <authorList>
            <consortium name="Pathogen Informatics"/>
            <person name="Doyle S."/>
        </authorList>
    </citation>
    <scope>NUCLEOTIDE SEQUENCE [LARGE SCALE GENOMIC DNA]</scope>
    <source>
        <strain evidence="2 3">NCTC4824</strain>
    </source>
</reference>
<evidence type="ECO:0000256" key="1">
    <source>
        <dbReference type="ARBA" id="ARBA00005721"/>
    </source>
</evidence>
<dbReference type="KEGG" id="blen:NCTC4824_01759"/>
<comment type="similarity">
    <text evidence="1">Belongs to the asp23 family.</text>
</comment>
<keyword evidence="3" id="KW-1185">Reference proteome</keyword>
<accession>A0A2X4VZK9</accession>
<dbReference type="RefSeq" id="WP_066137483.1">
    <property type="nucleotide sequence ID" value="NZ_CBCSGM010000001.1"/>
</dbReference>
<evidence type="ECO:0000313" key="3">
    <source>
        <dbReference type="Proteomes" id="UP000249134"/>
    </source>
</evidence>
<dbReference type="PANTHER" id="PTHR34297:SF1">
    <property type="entry name" value="ASP23_GLS24 FAMILY ENVELOPE STRESS RESPONSE PROTEIN"/>
    <property type="match status" value="1"/>
</dbReference>
<dbReference type="Pfam" id="PF03780">
    <property type="entry name" value="Asp23"/>
    <property type="match status" value="1"/>
</dbReference>
<dbReference type="AlphaFoldDB" id="A0A2X4VZK9"/>
<dbReference type="STRING" id="1348624.GCA_001591545_00838"/>
<sequence length="140" mass="15634">MEESMNMLEMTQDNEQNHGKIEIAPEVIEVIAGIAASEIEGVAQMRGNFASGVVERLGKKNHGKGIRVELSEEGIKVDVYCLMNFGVSIPTIAQKVQDNIRQTLQNMTALEAEEVNVHIVGVAFENQRQEQEHEDELEEQ</sequence>
<protein>
    <submittedName>
        <fullName evidence="2">YqhY</fullName>
    </submittedName>
</protein>
<proteinExistence type="inferred from homology"/>
<gene>
    <name evidence="2" type="ORF">NCTC4824_01759</name>
</gene>
<dbReference type="Proteomes" id="UP000249134">
    <property type="component" value="Chromosome 1"/>
</dbReference>
<organism evidence="2 3">
    <name type="scientific">Lederbergia lenta</name>
    <name type="common">Bacillus lentus</name>
    <dbReference type="NCBI Taxonomy" id="1467"/>
    <lineage>
        <taxon>Bacteria</taxon>
        <taxon>Bacillati</taxon>
        <taxon>Bacillota</taxon>
        <taxon>Bacilli</taxon>
        <taxon>Bacillales</taxon>
        <taxon>Bacillaceae</taxon>
        <taxon>Lederbergia</taxon>
    </lineage>
</organism>
<evidence type="ECO:0000313" key="2">
    <source>
        <dbReference type="EMBL" id="SQI56223.1"/>
    </source>
</evidence>
<dbReference type="InterPro" id="IPR005531">
    <property type="entry name" value="Asp23"/>
</dbReference>